<evidence type="ECO:0000313" key="1">
    <source>
        <dbReference type="EMBL" id="ACF30827.1"/>
    </source>
</evidence>
<organism evidence="1 2">
    <name type="scientific">Neisseria gonorrhoeae (strain NCCP11945)</name>
    <dbReference type="NCBI Taxonomy" id="521006"/>
    <lineage>
        <taxon>Bacteria</taxon>
        <taxon>Pseudomonadati</taxon>
        <taxon>Pseudomonadota</taxon>
        <taxon>Betaproteobacteria</taxon>
        <taxon>Neisseriales</taxon>
        <taxon>Neisseriaceae</taxon>
        <taxon>Neisseria</taxon>
    </lineage>
</organism>
<dbReference type="EMBL" id="CP001050">
    <property type="protein sequence ID" value="ACF30827.1"/>
    <property type="molecule type" value="Genomic_DNA"/>
</dbReference>
<dbReference type="HOGENOM" id="CLU_3202404_0_0_4"/>
<dbReference type="Proteomes" id="UP000002564">
    <property type="component" value="Chromosome"/>
</dbReference>
<sequence>MPVFEFRETSKSSFQIKRFSLMFPDDRFRGMTAERFCYSDKFLRY</sequence>
<evidence type="ECO:0000313" key="2">
    <source>
        <dbReference type="Proteomes" id="UP000002564"/>
    </source>
</evidence>
<accession>B4RQL6</accession>
<protein>
    <submittedName>
        <fullName evidence="1">Uncharacterized protein</fullName>
    </submittedName>
</protein>
<reference evidence="1 2" key="1">
    <citation type="journal article" date="2008" name="J. Bacteriol.">
        <title>Complete genome sequence of Neisseria gonorrhoeae NCCP11945.</title>
        <authorList>
            <person name="Chung G.T."/>
            <person name="Yoo J.S."/>
            <person name="Oh H.B."/>
            <person name="Lee Y.S."/>
            <person name="Cha S.H."/>
            <person name="Kim S.J."/>
            <person name="Yoo C.K."/>
        </authorList>
    </citation>
    <scope>NUCLEOTIDE SEQUENCE [LARGE SCALE GENOMIC DNA]</scope>
    <source>
        <strain evidence="1 2">NCCP11945</strain>
    </source>
</reference>
<name>B4RQL6_NEIG2</name>
<dbReference type="AlphaFoldDB" id="B4RQL6"/>
<proteinExistence type="predicted"/>
<dbReference type="KEGG" id="ngk:NGK_2223"/>
<gene>
    <name evidence="1" type="ordered locus">NGK_2223</name>
</gene>